<evidence type="ECO:0000313" key="3">
    <source>
        <dbReference type="EMBL" id="WUO46053.1"/>
    </source>
</evidence>
<feature type="compositionally biased region" description="Basic and acidic residues" evidence="1">
    <location>
        <begin position="211"/>
        <end position="224"/>
    </location>
</feature>
<gene>
    <name evidence="3" type="ORF">OHU17_09470</name>
</gene>
<evidence type="ECO:0000259" key="2">
    <source>
        <dbReference type="SMART" id="SM00894"/>
    </source>
</evidence>
<protein>
    <submittedName>
        <fullName evidence="3">Excalibur calcium-binding domain-containing protein</fullName>
    </submittedName>
</protein>
<dbReference type="Proteomes" id="UP001432075">
    <property type="component" value="Chromosome"/>
</dbReference>
<dbReference type="SMART" id="SM00894">
    <property type="entry name" value="Excalibur"/>
    <property type="match status" value="1"/>
</dbReference>
<feature type="domain" description="Excalibur calcium-binding" evidence="2">
    <location>
        <begin position="187"/>
        <end position="223"/>
    </location>
</feature>
<dbReference type="EMBL" id="CP108057">
    <property type="protein sequence ID" value="WUO46053.1"/>
    <property type="molecule type" value="Genomic_DNA"/>
</dbReference>
<feature type="compositionally biased region" description="Low complexity" evidence="1">
    <location>
        <begin position="40"/>
        <end position="52"/>
    </location>
</feature>
<dbReference type="RefSeq" id="WP_229895156.1">
    <property type="nucleotide sequence ID" value="NZ_BMVE01000002.1"/>
</dbReference>
<feature type="region of interest" description="Disordered" evidence="1">
    <location>
        <begin position="28"/>
        <end position="52"/>
    </location>
</feature>
<proteinExistence type="predicted"/>
<feature type="compositionally biased region" description="Pro residues" evidence="1">
    <location>
        <begin position="166"/>
        <end position="182"/>
    </location>
</feature>
<dbReference type="InterPro" id="IPR008613">
    <property type="entry name" value="Excalibur_Ca-bd_domain"/>
</dbReference>
<keyword evidence="4" id="KW-1185">Reference proteome</keyword>
<feature type="compositionally biased region" description="Low complexity" evidence="1">
    <location>
        <begin position="155"/>
        <end position="165"/>
    </location>
</feature>
<dbReference type="Gene3D" id="3.30.10.20">
    <property type="match status" value="1"/>
</dbReference>
<sequence length="224" mass="22524">MFHRRGFAVAGVIGAVVLLGAGCEDTGATKADSAKGKGSGAAASASPSTDASASASASASQAVMPKLVGERLLDATVLVKKVTSAPVELASAYRDVTLPTDPTAWTVCFQTPAADSPVTPATAVELSLVAPGTDCPERAGAARQASKAPVPAASPTPARTAVPVSTPVPPKPKKPQTPPPANDEPVFFKNCDAAKAAGKAPIRRGQPGYRDALDRDKDGIACDK</sequence>
<organism evidence="3 4">
    <name type="scientific">Streptomyces goshikiensis</name>
    <dbReference type="NCBI Taxonomy" id="1942"/>
    <lineage>
        <taxon>Bacteria</taxon>
        <taxon>Bacillati</taxon>
        <taxon>Actinomycetota</taxon>
        <taxon>Actinomycetes</taxon>
        <taxon>Kitasatosporales</taxon>
        <taxon>Streptomycetaceae</taxon>
        <taxon>Streptomyces</taxon>
    </lineage>
</organism>
<dbReference type="Pfam" id="PF05901">
    <property type="entry name" value="Excalibur"/>
    <property type="match status" value="1"/>
</dbReference>
<dbReference type="PROSITE" id="PS51257">
    <property type="entry name" value="PROKAR_LIPOPROTEIN"/>
    <property type="match status" value="1"/>
</dbReference>
<accession>A0ABZ1RHJ0</accession>
<evidence type="ECO:0000313" key="4">
    <source>
        <dbReference type="Proteomes" id="UP001432075"/>
    </source>
</evidence>
<evidence type="ECO:0000256" key="1">
    <source>
        <dbReference type="SAM" id="MobiDB-lite"/>
    </source>
</evidence>
<name>A0ABZ1RHJ0_9ACTN</name>
<reference evidence="3" key="1">
    <citation type="submission" date="2022-10" db="EMBL/GenBank/DDBJ databases">
        <title>The complete genomes of actinobacterial strains from the NBC collection.</title>
        <authorList>
            <person name="Joergensen T.S."/>
            <person name="Alvarez Arevalo M."/>
            <person name="Sterndorff E.B."/>
            <person name="Faurdal D."/>
            <person name="Vuksanovic O."/>
            <person name="Mourched A.-S."/>
            <person name="Charusanti P."/>
            <person name="Shaw S."/>
            <person name="Blin K."/>
            <person name="Weber T."/>
        </authorList>
    </citation>
    <scope>NUCLEOTIDE SEQUENCE</scope>
    <source>
        <strain evidence="3">NBC_00283</strain>
    </source>
</reference>
<feature type="region of interest" description="Disordered" evidence="1">
    <location>
        <begin position="137"/>
        <end position="224"/>
    </location>
</feature>